<gene>
    <name evidence="1" type="ORF">GCM10010984_30580</name>
    <name evidence="2" type="ORF">SAMN05443634_1035</name>
</gene>
<dbReference type="AlphaFoldDB" id="A0A1M6UPM6"/>
<evidence type="ECO:0000313" key="3">
    <source>
        <dbReference type="Proteomes" id="UP000184120"/>
    </source>
</evidence>
<accession>A0A1M6UPM6</accession>
<protein>
    <submittedName>
        <fullName evidence="2">Uncharacterized protein</fullName>
    </submittedName>
</protein>
<organism evidence="2 3">
    <name type="scientific">Chishuiella changwenlii</name>
    <dbReference type="NCBI Taxonomy" id="1434701"/>
    <lineage>
        <taxon>Bacteria</taxon>
        <taxon>Pseudomonadati</taxon>
        <taxon>Bacteroidota</taxon>
        <taxon>Flavobacteriia</taxon>
        <taxon>Flavobacteriales</taxon>
        <taxon>Weeksellaceae</taxon>
        <taxon>Chishuiella</taxon>
    </lineage>
</organism>
<keyword evidence="4" id="KW-1185">Reference proteome</keyword>
<dbReference type="Proteomes" id="UP000650994">
    <property type="component" value="Unassembled WGS sequence"/>
</dbReference>
<dbReference type="EMBL" id="BMFL01000035">
    <property type="protein sequence ID" value="GGF11436.1"/>
    <property type="molecule type" value="Genomic_DNA"/>
</dbReference>
<reference evidence="3" key="2">
    <citation type="submission" date="2016-11" db="EMBL/GenBank/DDBJ databases">
        <authorList>
            <person name="Varghese N."/>
            <person name="Submissions S."/>
        </authorList>
    </citation>
    <scope>NUCLEOTIDE SEQUENCE [LARGE SCALE GENOMIC DNA]</scope>
    <source>
        <strain evidence="3">DSM 27989</strain>
    </source>
</reference>
<sequence>MGFFKKIFGYKNEIQKTHQNISSITLNRISWSFSTKFYVDSEEFNKDVFQILENQL</sequence>
<reference evidence="1" key="1">
    <citation type="journal article" date="2014" name="Int. J. Syst. Evol. Microbiol.">
        <title>Complete genome of a new Firmicutes species belonging to the dominant human colonic microbiota ('Ruminococcus bicirculans') reveals two chromosomes and a selective capacity to utilize plant glucans.</title>
        <authorList>
            <consortium name="NISC Comparative Sequencing Program"/>
            <person name="Wegmann U."/>
            <person name="Louis P."/>
            <person name="Goesmann A."/>
            <person name="Henrissat B."/>
            <person name="Duncan S.H."/>
            <person name="Flint H.J."/>
        </authorList>
    </citation>
    <scope>NUCLEOTIDE SEQUENCE</scope>
    <source>
        <strain evidence="1">CGMCC 1.12707</strain>
    </source>
</reference>
<reference evidence="1" key="5">
    <citation type="submission" date="2024-05" db="EMBL/GenBank/DDBJ databases">
        <authorList>
            <person name="Sun Q."/>
            <person name="Zhou Y."/>
        </authorList>
    </citation>
    <scope>NUCLEOTIDE SEQUENCE</scope>
    <source>
        <strain evidence="1">CGMCC 1.12707</strain>
    </source>
</reference>
<evidence type="ECO:0000313" key="1">
    <source>
        <dbReference type="EMBL" id="GGF11436.1"/>
    </source>
</evidence>
<evidence type="ECO:0000313" key="4">
    <source>
        <dbReference type="Proteomes" id="UP000650994"/>
    </source>
</evidence>
<reference evidence="2" key="3">
    <citation type="submission" date="2016-11" db="EMBL/GenBank/DDBJ databases">
        <authorList>
            <person name="Jaros S."/>
            <person name="Januszkiewicz K."/>
            <person name="Wedrychowicz H."/>
        </authorList>
    </citation>
    <scope>NUCLEOTIDE SEQUENCE [LARGE SCALE GENOMIC DNA]</scope>
    <source>
        <strain evidence="2">DSM 27989</strain>
    </source>
</reference>
<proteinExistence type="predicted"/>
<name>A0A1M6UPM6_9FLAO</name>
<reference evidence="4" key="4">
    <citation type="journal article" date="2019" name="Int. J. Syst. Evol. Microbiol.">
        <title>The Global Catalogue of Microorganisms (GCM) 10K type strain sequencing project: providing services to taxonomists for standard genome sequencing and annotation.</title>
        <authorList>
            <consortium name="The Broad Institute Genomics Platform"/>
            <consortium name="The Broad Institute Genome Sequencing Center for Infectious Disease"/>
            <person name="Wu L."/>
            <person name="Ma J."/>
        </authorList>
    </citation>
    <scope>NUCLEOTIDE SEQUENCE [LARGE SCALE GENOMIC DNA]</scope>
    <source>
        <strain evidence="4">CGMCC 1.12707</strain>
    </source>
</reference>
<dbReference type="Proteomes" id="UP000184120">
    <property type="component" value="Unassembled WGS sequence"/>
</dbReference>
<dbReference type="EMBL" id="FRBH01000003">
    <property type="protein sequence ID" value="SHK71113.1"/>
    <property type="molecule type" value="Genomic_DNA"/>
</dbReference>
<evidence type="ECO:0000313" key="2">
    <source>
        <dbReference type="EMBL" id="SHK71113.1"/>
    </source>
</evidence>